<reference evidence="3" key="1">
    <citation type="submission" date="2023-07" db="EMBL/GenBank/DDBJ databases">
        <title>Conexibacter stalactiti sp. nov., isolated from stalactites in a lava cave and emended description of the genus Conexibacter.</title>
        <authorList>
            <person name="Lee S.D."/>
        </authorList>
    </citation>
    <scope>NUCLEOTIDE SEQUENCE [LARGE SCALE GENOMIC DNA]</scope>
    <source>
        <strain evidence="3">KCTC 39840</strain>
    </source>
</reference>
<comment type="caution">
    <text evidence="2">The sequence shown here is derived from an EMBL/GenBank/DDBJ whole genome shotgun (WGS) entry which is preliminary data.</text>
</comment>
<keyword evidence="3" id="KW-1185">Reference proteome</keyword>
<dbReference type="Proteomes" id="UP001284601">
    <property type="component" value="Unassembled WGS sequence"/>
</dbReference>
<organism evidence="2 3">
    <name type="scientific">Conexibacter stalactiti</name>
    <dbReference type="NCBI Taxonomy" id="1940611"/>
    <lineage>
        <taxon>Bacteria</taxon>
        <taxon>Bacillati</taxon>
        <taxon>Actinomycetota</taxon>
        <taxon>Thermoleophilia</taxon>
        <taxon>Solirubrobacterales</taxon>
        <taxon>Conexibacteraceae</taxon>
        <taxon>Conexibacter</taxon>
    </lineage>
</organism>
<protein>
    <submittedName>
        <fullName evidence="2">Uncharacterized protein</fullName>
    </submittedName>
</protein>
<evidence type="ECO:0000256" key="1">
    <source>
        <dbReference type="SAM" id="MobiDB-lite"/>
    </source>
</evidence>
<sequence length="70" mass="6802">MTSELDHLRAFRAAAAAPDDEARATARAALLDAIEAVADAVPADAASSTDAAAAAADTAPADAAPSTARP</sequence>
<name>A0ABU4HZS9_9ACTN</name>
<feature type="region of interest" description="Disordered" evidence="1">
    <location>
        <begin position="45"/>
        <end position="70"/>
    </location>
</feature>
<proteinExistence type="predicted"/>
<evidence type="ECO:0000313" key="2">
    <source>
        <dbReference type="EMBL" id="MDW5598693.1"/>
    </source>
</evidence>
<gene>
    <name evidence="2" type="ORF">R7226_30305</name>
</gene>
<accession>A0ABU4HZS9</accession>
<reference evidence="2 3" key="2">
    <citation type="submission" date="2023-10" db="EMBL/GenBank/DDBJ databases">
        <authorList>
            <person name="Han X.F."/>
        </authorList>
    </citation>
    <scope>NUCLEOTIDE SEQUENCE [LARGE SCALE GENOMIC DNA]</scope>
    <source>
        <strain evidence="2 3">KCTC 39840</strain>
    </source>
</reference>
<dbReference type="EMBL" id="JAWSTH010000167">
    <property type="protein sequence ID" value="MDW5598693.1"/>
    <property type="molecule type" value="Genomic_DNA"/>
</dbReference>
<dbReference type="RefSeq" id="WP_318601249.1">
    <property type="nucleotide sequence ID" value="NZ_JAWSTH010000167.1"/>
</dbReference>
<feature type="non-terminal residue" evidence="2">
    <location>
        <position position="70"/>
    </location>
</feature>
<evidence type="ECO:0000313" key="3">
    <source>
        <dbReference type="Proteomes" id="UP001284601"/>
    </source>
</evidence>